<gene>
    <name evidence="2" type="ORF">COLO4_30205</name>
</gene>
<dbReference type="STRING" id="93759.A0A1R3HA14"/>
<organism evidence="2 3">
    <name type="scientific">Corchorus olitorius</name>
    <dbReference type="NCBI Taxonomy" id="93759"/>
    <lineage>
        <taxon>Eukaryota</taxon>
        <taxon>Viridiplantae</taxon>
        <taxon>Streptophyta</taxon>
        <taxon>Embryophyta</taxon>
        <taxon>Tracheophyta</taxon>
        <taxon>Spermatophyta</taxon>
        <taxon>Magnoliopsida</taxon>
        <taxon>eudicotyledons</taxon>
        <taxon>Gunneridae</taxon>
        <taxon>Pentapetalae</taxon>
        <taxon>rosids</taxon>
        <taxon>malvids</taxon>
        <taxon>Malvales</taxon>
        <taxon>Malvaceae</taxon>
        <taxon>Grewioideae</taxon>
        <taxon>Apeibeae</taxon>
        <taxon>Corchorus</taxon>
    </lineage>
</organism>
<protein>
    <recommendedName>
        <fullName evidence="1">F-box domain-containing protein</fullName>
    </recommendedName>
</protein>
<evidence type="ECO:0000259" key="1">
    <source>
        <dbReference type="Pfam" id="PF00646"/>
    </source>
</evidence>
<dbReference type="Gene3D" id="1.20.1280.50">
    <property type="match status" value="1"/>
</dbReference>
<comment type="caution">
    <text evidence="2">The sequence shown here is derived from an EMBL/GenBank/DDBJ whole genome shotgun (WGS) entry which is preliminary data.</text>
</comment>
<dbReference type="Proteomes" id="UP000187203">
    <property type="component" value="Unassembled WGS sequence"/>
</dbReference>
<dbReference type="InterPro" id="IPR036047">
    <property type="entry name" value="F-box-like_dom_sf"/>
</dbReference>
<dbReference type="PANTHER" id="PTHR31672:SF13">
    <property type="entry name" value="F-BOX PROTEIN CPR30-LIKE"/>
    <property type="match status" value="1"/>
</dbReference>
<dbReference type="InterPro" id="IPR001810">
    <property type="entry name" value="F-box_dom"/>
</dbReference>
<dbReference type="InterPro" id="IPR050796">
    <property type="entry name" value="SCF_F-box_component"/>
</dbReference>
<keyword evidence="3" id="KW-1185">Reference proteome</keyword>
<dbReference type="OrthoDB" id="1177626at2759"/>
<proteinExistence type="predicted"/>
<evidence type="ECO:0000313" key="2">
    <source>
        <dbReference type="EMBL" id="OMO67198.1"/>
    </source>
</evidence>
<dbReference type="PANTHER" id="PTHR31672">
    <property type="entry name" value="BNACNNG10540D PROTEIN"/>
    <property type="match status" value="1"/>
</dbReference>
<dbReference type="SUPFAM" id="SSF81383">
    <property type="entry name" value="F-box domain"/>
    <property type="match status" value="1"/>
</dbReference>
<accession>A0A1R3HA14</accession>
<dbReference type="AlphaFoldDB" id="A0A1R3HA14"/>
<evidence type="ECO:0000313" key="3">
    <source>
        <dbReference type="Proteomes" id="UP000187203"/>
    </source>
</evidence>
<feature type="domain" description="F-box" evidence="1">
    <location>
        <begin position="25"/>
        <end position="53"/>
    </location>
</feature>
<name>A0A1R3HA14_9ROSI</name>
<dbReference type="Pfam" id="PF00646">
    <property type="entry name" value="F-box"/>
    <property type="match status" value="1"/>
</dbReference>
<dbReference type="EMBL" id="AWUE01020661">
    <property type="protein sequence ID" value="OMO67198.1"/>
    <property type="molecule type" value="Genomic_DNA"/>
</dbReference>
<sequence length="127" mass="14533">MGETGDKVVNTTMDKWGEVEYAENVFVKILSRLPVKSLLACKFVCKHWRQRISHARHQPRGSRRQCEVYSLSTGFHSVIVRPPHCPMRSSHTPMGSNHIFANGSLYWFIASDTDDRIPGFILTVNME</sequence>
<reference evidence="3" key="1">
    <citation type="submission" date="2013-09" db="EMBL/GenBank/DDBJ databases">
        <title>Corchorus olitorius genome sequencing.</title>
        <authorList>
            <person name="Alam M."/>
            <person name="Haque M.S."/>
            <person name="Islam M.S."/>
            <person name="Emdad E.M."/>
            <person name="Islam M.M."/>
            <person name="Ahmed B."/>
            <person name="Halim A."/>
            <person name="Hossen Q.M.M."/>
            <person name="Hossain M.Z."/>
            <person name="Ahmed R."/>
            <person name="Khan M.M."/>
            <person name="Islam R."/>
            <person name="Rashid M.M."/>
            <person name="Khan S.A."/>
            <person name="Rahman M.S."/>
            <person name="Alam M."/>
            <person name="Yahiya A.S."/>
            <person name="Khan M.S."/>
            <person name="Azam M.S."/>
            <person name="Haque T."/>
            <person name="Lashkar M.Z.H."/>
            <person name="Akhand A.I."/>
            <person name="Morshed G."/>
            <person name="Roy S."/>
            <person name="Uddin K.S."/>
            <person name="Rabeya T."/>
            <person name="Hossain A.S."/>
            <person name="Chowdhury A."/>
            <person name="Snigdha A.R."/>
            <person name="Mortoza M.S."/>
            <person name="Matin S.A."/>
            <person name="Hoque S.M.E."/>
            <person name="Islam M.K."/>
            <person name="Roy D.K."/>
            <person name="Haider R."/>
            <person name="Moosa M.M."/>
            <person name="Elias S.M."/>
            <person name="Hasan A.M."/>
            <person name="Jahan S."/>
            <person name="Shafiuddin M."/>
            <person name="Mahmood N."/>
            <person name="Shommy N.S."/>
        </authorList>
    </citation>
    <scope>NUCLEOTIDE SEQUENCE [LARGE SCALE GENOMIC DNA]</scope>
    <source>
        <strain evidence="3">cv. O-4</strain>
    </source>
</reference>